<protein>
    <submittedName>
        <fullName evidence="6">MFS transporter</fullName>
    </submittedName>
</protein>
<feature type="transmembrane region" description="Helical" evidence="4">
    <location>
        <begin position="21"/>
        <end position="40"/>
    </location>
</feature>
<organism evidence="6 7">
    <name type="scientific">Tritonibacter mobilis F1926</name>
    <dbReference type="NCBI Taxonomy" id="1265309"/>
    <lineage>
        <taxon>Bacteria</taxon>
        <taxon>Pseudomonadati</taxon>
        <taxon>Pseudomonadota</taxon>
        <taxon>Alphaproteobacteria</taxon>
        <taxon>Rhodobacterales</taxon>
        <taxon>Paracoccaceae</taxon>
        <taxon>Tritonibacter</taxon>
    </lineage>
</organism>
<keyword evidence="3 4" id="KW-0472">Membrane</keyword>
<keyword evidence="2 4" id="KW-1133">Transmembrane helix</keyword>
<dbReference type="GeneID" id="28249914"/>
<name>A0A1B1A2P4_9RHOB</name>
<dbReference type="Proteomes" id="UP000013243">
    <property type="component" value="Chromosome"/>
</dbReference>
<dbReference type="RefSeq" id="WP_046002322.1">
    <property type="nucleotide sequence ID" value="NZ_CP015230.1"/>
</dbReference>
<dbReference type="PANTHER" id="PTHR11360">
    <property type="entry name" value="MONOCARBOXYLATE TRANSPORTER"/>
    <property type="match status" value="1"/>
</dbReference>
<dbReference type="EMBL" id="CP015230">
    <property type="protein sequence ID" value="ANP40849.1"/>
    <property type="molecule type" value="Genomic_DNA"/>
</dbReference>
<dbReference type="InterPro" id="IPR036259">
    <property type="entry name" value="MFS_trans_sf"/>
</dbReference>
<evidence type="ECO:0000259" key="5">
    <source>
        <dbReference type="PROSITE" id="PS50850"/>
    </source>
</evidence>
<feature type="transmembrane region" description="Helical" evidence="4">
    <location>
        <begin position="52"/>
        <end position="72"/>
    </location>
</feature>
<evidence type="ECO:0000256" key="4">
    <source>
        <dbReference type="SAM" id="Phobius"/>
    </source>
</evidence>
<keyword evidence="1 4" id="KW-0812">Transmembrane</keyword>
<dbReference type="AlphaFoldDB" id="A0A1B1A2P4"/>
<feature type="transmembrane region" description="Helical" evidence="4">
    <location>
        <begin position="383"/>
        <end position="403"/>
    </location>
</feature>
<dbReference type="SUPFAM" id="SSF103473">
    <property type="entry name" value="MFS general substrate transporter"/>
    <property type="match status" value="1"/>
</dbReference>
<feature type="transmembrane region" description="Helical" evidence="4">
    <location>
        <begin position="348"/>
        <end position="371"/>
    </location>
</feature>
<dbReference type="InterPro" id="IPR020846">
    <property type="entry name" value="MFS_dom"/>
</dbReference>
<evidence type="ECO:0000313" key="7">
    <source>
        <dbReference type="Proteomes" id="UP000013243"/>
    </source>
</evidence>
<dbReference type="KEGG" id="rmb:K529_008740"/>
<dbReference type="Gene3D" id="1.20.1250.20">
    <property type="entry name" value="MFS general substrate transporter like domains"/>
    <property type="match status" value="1"/>
</dbReference>
<feature type="transmembrane region" description="Helical" evidence="4">
    <location>
        <begin position="84"/>
        <end position="105"/>
    </location>
</feature>
<evidence type="ECO:0000256" key="3">
    <source>
        <dbReference type="ARBA" id="ARBA00023136"/>
    </source>
</evidence>
<gene>
    <name evidence="6" type="ORF">K529_008740</name>
</gene>
<feature type="transmembrane region" description="Helical" evidence="4">
    <location>
        <begin position="295"/>
        <end position="328"/>
    </location>
</feature>
<feature type="transmembrane region" description="Helical" evidence="4">
    <location>
        <begin position="143"/>
        <end position="167"/>
    </location>
</feature>
<dbReference type="OrthoDB" id="1404228at2"/>
<evidence type="ECO:0000313" key="6">
    <source>
        <dbReference type="EMBL" id="ANP40849.1"/>
    </source>
</evidence>
<dbReference type="PROSITE" id="PS50850">
    <property type="entry name" value="MFS"/>
    <property type="match status" value="1"/>
</dbReference>
<evidence type="ECO:0000256" key="1">
    <source>
        <dbReference type="ARBA" id="ARBA00022692"/>
    </source>
</evidence>
<reference evidence="6 7" key="1">
    <citation type="journal article" date="2016" name="ISME J.">
        <title>Global occurrence and heterogeneity of the Roseobacter-clade species Ruegeria mobilis.</title>
        <authorList>
            <person name="Sonnenschein E."/>
            <person name="Gram L."/>
        </authorList>
    </citation>
    <scope>NUCLEOTIDE SEQUENCE [LARGE SCALE GENOMIC DNA]</scope>
    <source>
        <strain evidence="6 7">F1926</strain>
    </source>
</reference>
<proteinExistence type="predicted"/>
<accession>A0A1B1A2P4</accession>
<dbReference type="GO" id="GO:0022857">
    <property type="term" value="F:transmembrane transporter activity"/>
    <property type="evidence" value="ECO:0007669"/>
    <property type="project" value="InterPro"/>
</dbReference>
<feature type="transmembrane region" description="Helical" evidence="4">
    <location>
        <begin position="117"/>
        <end position="136"/>
    </location>
</feature>
<dbReference type="STRING" id="1265309.K529_008740"/>
<feature type="transmembrane region" description="Helical" evidence="4">
    <location>
        <begin position="173"/>
        <end position="192"/>
    </location>
</feature>
<dbReference type="Pfam" id="PF07690">
    <property type="entry name" value="MFS_1"/>
    <property type="match status" value="1"/>
</dbReference>
<evidence type="ECO:0000256" key="2">
    <source>
        <dbReference type="ARBA" id="ARBA00022989"/>
    </source>
</evidence>
<feature type="transmembrane region" description="Helical" evidence="4">
    <location>
        <begin position="225"/>
        <end position="249"/>
    </location>
</feature>
<sequence length="412" mass="44179">MSKPVRFHEFLLSNAPYLSAGVLLTFLSSFGQTFFISVFAGQIQTEFGLSHAGWGGLYMVGTTASALLMVAAGGLSDILRVRQLGALVLCGLAAACVLMALNHSYWVLPLSIFALRFFGQGMSTHLAIVAMARWFVATRGRALSIAALGVSLGQALLPLIFVALMTILDWRTLWLVSAAICLIGAPVLVRLLSQERTPQSSSEDVSSTGMDNRHWTRWEALRSPVFWLMVPSILGPAAFTTAFFFHQLHFATTKGWTLLELVAYFPFFTVMSVVSMLVAGWALDRWGATRLMPLYQLPLVAAFVIFATVSSGVGMAAGFLCMAASVGAHSVLPSSFWAEVFGTRSIGAIKSLVMAVMVFGTAVGPGLTGLLIDLGINFDKQGYGIAVYFLLTTLCMVFGVATARGRLTAATA</sequence>
<dbReference type="PANTHER" id="PTHR11360:SF308">
    <property type="entry name" value="BLL3089 PROTEIN"/>
    <property type="match status" value="1"/>
</dbReference>
<feature type="transmembrane region" description="Helical" evidence="4">
    <location>
        <begin position="261"/>
        <end position="283"/>
    </location>
</feature>
<feature type="domain" description="Major facilitator superfamily (MFS) profile" evidence="5">
    <location>
        <begin position="17"/>
        <end position="404"/>
    </location>
</feature>
<dbReference type="InterPro" id="IPR050327">
    <property type="entry name" value="Proton-linked_MCT"/>
</dbReference>
<dbReference type="InterPro" id="IPR011701">
    <property type="entry name" value="MFS"/>
</dbReference>